<dbReference type="InterPro" id="IPR000933">
    <property type="entry name" value="Glyco_hydro_29"/>
</dbReference>
<dbReference type="GO" id="GO:0006004">
    <property type="term" value="P:fucose metabolic process"/>
    <property type="evidence" value="ECO:0007669"/>
    <property type="project" value="TreeGrafter"/>
</dbReference>
<comment type="caution">
    <text evidence="9">The sequence shown here is derived from an EMBL/GenBank/DDBJ whole genome shotgun (WGS) entry which is preliminary data.</text>
</comment>
<dbReference type="SUPFAM" id="SSF51445">
    <property type="entry name" value="(Trans)glycosidases"/>
    <property type="match status" value="1"/>
</dbReference>
<keyword evidence="5" id="KW-0326">Glycosidase</keyword>
<evidence type="ECO:0000259" key="8">
    <source>
        <dbReference type="Pfam" id="PF01120"/>
    </source>
</evidence>
<evidence type="ECO:0000256" key="6">
    <source>
        <dbReference type="SAM" id="SignalP"/>
    </source>
</evidence>
<dbReference type="InterPro" id="IPR000421">
    <property type="entry name" value="FA58C"/>
</dbReference>
<dbReference type="Proteomes" id="UP000029556">
    <property type="component" value="Unassembled WGS sequence"/>
</dbReference>
<dbReference type="GO" id="GO:0004560">
    <property type="term" value="F:alpha-L-fucosidase activity"/>
    <property type="evidence" value="ECO:0007669"/>
    <property type="project" value="InterPro"/>
</dbReference>
<dbReference type="GO" id="GO:0005764">
    <property type="term" value="C:lysosome"/>
    <property type="evidence" value="ECO:0007669"/>
    <property type="project" value="TreeGrafter"/>
</dbReference>
<feature type="signal peptide" evidence="6">
    <location>
        <begin position="1"/>
        <end position="20"/>
    </location>
</feature>
<evidence type="ECO:0000313" key="10">
    <source>
        <dbReference type="Proteomes" id="UP000029556"/>
    </source>
</evidence>
<feature type="domain" description="F5/8 type C" evidence="7">
    <location>
        <begin position="509"/>
        <end position="592"/>
    </location>
</feature>
<dbReference type="InterPro" id="IPR057739">
    <property type="entry name" value="Glyco_hydro_29_N"/>
</dbReference>
<dbReference type="SMART" id="SM00812">
    <property type="entry name" value="Alpha_L_fucos"/>
    <property type="match status" value="1"/>
</dbReference>
<dbReference type="Gene3D" id="3.20.20.80">
    <property type="entry name" value="Glycosidases"/>
    <property type="match status" value="1"/>
</dbReference>
<feature type="domain" description="Glycoside hydrolase family 29 N-terminal" evidence="8">
    <location>
        <begin position="39"/>
        <end position="345"/>
    </location>
</feature>
<feature type="chain" id="PRO_5001916178" description="alpha-L-fucosidase" evidence="6">
    <location>
        <begin position="21"/>
        <end position="604"/>
    </location>
</feature>
<evidence type="ECO:0000256" key="5">
    <source>
        <dbReference type="ARBA" id="ARBA00023295"/>
    </source>
</evidence>
<dbReference type="FunFam" id="3.20.20.80:FF:000052">
    <property type="entry name" value="Putative alpha-L-fucosidase 1"/>
    <property type="match status" value="1"/>
</dbReference>
<dbReference type="PANTHER" id="PTHR10030">
    <property type="entry name" value="ALPHA-L-FUCOSIDASE"/>
    <property type="match status" value="1"/>
</dbReference>
<reference evidence="9 10" key="1">
    <citation type="submission" date="2014-07" db="EMBL/GenBank/DDBJ databases">
        <authorList>
            <person name="McCorrison J."/>
            <person name="Sanka R."/>
            <person name="Torralba M."/>
            <person name="Gillis M."/>
            <person name="Haft D.H."/>
            <person name="Methe B."/>
            <person name="Sutton G."/>
            <person name="Nelson K.E."/>
        </authorList>
    </citation>
    <scope>NUCLEOTIDE SEQUENCE [LARGE SCALE GENOMIC DNA]</scope>
    <source>
        <strain evidence="9 10">DNF00853</strain>
    </source>
</reference>
<dbReference type="InterPro" id="IPR017853">
    <property type="entry name" value="GH"/>
</dbReference>
<dbReference type="EC" id="3.2.1.51" evidence="2"/>
<protein>
    <recommendedName>
        <fullName evidence="2">alpha-L-fucosidase</fullName>
        <ecNumber evidence="2">3.2.1.51</ecNumber>
    </recommendedName>
</protein>
<dbReference type="SUPFAM" id="SSF49785">
    <property type="entry name" value="Galactose-binding domain-like"/>
    <property type="match status" value="2"/>
</dbReference>
<evidence type="ECO:0000256" key="4">
    <source>
        <dbReference type="ARBA" id="ARBA00022801"/>
    </source>
</evidence>
<evidence type="ECO:0000256" key="2">
    <source>
        <dbReference type="ARBA" id="ARBA00012662"/>
    </source>
</evidence>
<dbReference type="OrthoDB" id="1389336at2"/>
<dbReference type="RefSeq" id="WP_036872302.1">
    <property type="nucleotide sequence ID" value="NZ_JRNN01000040.1"/>
</dbReference>
<sequence>MNTRMLLLAITLAGSMTIHAKDNDQTPATVMPIPTEHQVRWQQMETYAFVHFGLNTFNDREWGYGDSKLETFNPTRLDCEQWAQTFVKAGLKGVIITAKHHDGFCLWPTNYTDYSIRNTPYKDGKGDVVGELAAACKKYGLKFGVYLSPWDRHQAFYGTPFYVDYFYHQLRELFTRYGDIFEIWFDGANGGDGWYGGAKDTRTINRRTYYQYDRAYQLIDELQPQCIVFSDGGPGCRWVGNERGYAHATNWSFLRRGEVFPGYEKYYELQQGHADGNQWVPAECDVSIRPGWFYHEREDNEVKSADHLTDLYYRSVGHNANLLINFPVNKEGRIHPTDSARIIAMHQRVTNELADNLLRGARIKASDERGRRFGVKVLTDNRFDTYWATHDSVRSATLSIRFPRATRLNRLLLQEYIPLGQRVKSFTVEYRAGKQWLPIRLNEETTTIGYKRLLRFKSITTRQLRIRFNDARGCLCLSEIGAFYAPNAQESFELKETDLKGYAFIQVPGTAENEVLMDLGQSRTVSALHYQPAQNGIATHYEILVGDDPSQLRTLTTGEFSNIRNNPIRQDVYLTPTPARYIMLRALRTVDGSKRLLFEKLVVR</sequence>
<organism evidence="9 10">
    <name type="scientific">Hoylesella buccalis DNF00853</name>
    <dbReference type="NCBI Taxonomy" id="1401074"/>
    <lineage>
        <taxon>Bacteria</taxon>
        <taxon>Pseudomonadati</taxon>
        <taxon>Bacteroidota</taxon>
        <taxon>Bacteroidia</taxon>
        <taxon>Bacteroidales</taxon>
        <taxon>Prevotellaceae</taxon>
        <taxon>Hoylesella</taxon>
    </lineage>
</organism>
<accession>A0A095ZL94</accession>
<evidence type="ECO:0000256" key="1">
    <source>
        <dbReference type="ARBA" id="ARBA00007951"/>
    </source>
</evidence>
<evidence type="ECO:0000256" key="3">
    <source>
        <dbReference type="ARBA" id="ARBA00022729"/>
    </source>
</evidence>
<dbReference type="Pfam" id="PF01120">
    <property type="entry name" value="Alpha_L_fucos"/>
    <property type="match status" value="1"/>
</dbReference>
<dbReference type="Pfam" id="PF00754">
    <property type="entry name" value="F5_F8_type_C"/>
    <property type="match status" value="2"/>
</dbReference>
<dbReference type="PANTHER" id="PTHR10030:SF37">
    <property type="entry name" value="ALPHA-L-FUCOSIDASE-RELATED"/>
    <property type="match status" value="1"/>
</dbReference>
<keyword evidence="4 9" id="KW-0378">Hydrolase</keyword>
<dbReference type="InterPro" id="IPR008979">
    <property type="entry name" value="Galactose-bd-like_sf"/>
</dbReference>
<proteinExistence type="inferred from homology"/>
<feature type="domain" description="F5/8 type C" evidence="7">
    <location>
        <begin position="363"/>
        <end position="470"/>
    </location>
</feature>
<keyword evidence="3 6" id="KW-0732">Signal</keyword>
<evidence type="ECO:0000259" key="7">
    <source>
        <dbReference type="Pfam" id="PF00754"/>
    </source>
</evidence>
<dbReference type="GO" id="GO:0016139">
    <property type="term" value="P:glycoside catabolic process"/>
    <property type="evidence" value="ECO:0007669"/>
    <property type="project" value="TreeGrafter"/>
</dbReference>
<evidence type="ECO:0000313" key="9">
    <source>
        <dbReference type="EMBL" id="KGF35535.1"/>
    </source>
</evidence>
<comment type="similarity">
    <text evidence="1">Belongs to the glycosyl hydrolase 29 family.</text>
</comment>
<name>A0A095ZL94_9BACT</name>
<dbReference type="Gene3D" id="2.60.120.260">
    <property type="entry name" value="Galactose-binding domain-like"/>
    <property type="match status" value="2"/>
</dbReference>
<dbReference type="AlphaFoldDB" id="A0A095ZL94"/>
<gene>
    <name evidence="9" type="ORF">HMPREF2137_04620</name>
</gene>
<dbReference type="EMBL" id="JRNN01000040">
    <property type="protein sequence ID" value="KGF35535.1"/>
    <property type="molecule type" value="Genomic_DNA"/>
</dbReference>